<dbReference type="PANTHER" id="PTHR34222">
    <property type="entry name" value="GAG_PRE-INTEGRS DOMAIN-CONTAINING PROTEIN"/>
    <property type="match status" value="1"/>
</dbReference>
<evidence type="ECO:0000313" key="2">
    <source>
        <dbReference type="Proteomes" id="UP000029121"/>
    </source>
</evidence>
<dbReference type="Proteomes" id="UP000029121">
    <property type="component" value="Unassembled WGS sequence"/>
</dbReference>
<accession>R0GNS0</accession>
<sequence>MDLSTYYTTLRTLWNELDGSECVTLYRQIYNLLDQDHSQRSFTPAPYNSVAFQASMNATYNNVKPKVTCSHCGYIGHTVDMCYKIHGHPKNQPEKNTVLDKQTTPIKPIVAQLALTYTTTNNLINGLTKVLTKDHINGS</sequence>
<organism evidence="1 2">
    <name type="scientific">Capsella rubella</name>
    <dbReference type="NCBI Taxonomy" id="81985"/>
    <lineage>
        <taxon>Eukaryota</taxon>
        <taxon>Viridiplantae</taxon>
        <taxon>Streptophyta</taxon>
        <taxon>Embryophyta</taxon>
        <taxon>Tracheophyta</taxon>
        <taxon>Spermatophyta</taxon>
        <taxon>Magnoliopsida</taxon>
        <taxon>eudicotyledons</taxon>
        <taxon>Gunneridae</taxon>
        <taxon>Pentapetalae</taxon>
        <taxon>rosids</taxon>
        <taxon>malvids</taxon>
        <taxon>Brassicales</taxon>
        <taxon>Brassicaceae</taxon>
        <taxon>Camelineae</taxon>
        <taxon>Capsella</taxon>
    </lineage>
</organism>
<gene>
    <name evidence="1" type="ORF">CARUB_v10007045mg</name>
</gene>
<dbReference type="PANTHER" id="PTHR34222:SF99">
    <property type="entry name" value="PROTEIN, PUTATIVE-RELATED"/>
    <property type="match status" value="1"/>
</dbReference>
<dbReference type="eggNOG" id="KOG0017">
    <property type="taxonomic scope" value="Eukaryota"/>
</dbReference>
<protein>
    <submittedName>
        <fullName evidence="1">Uncharacterized protein</fullName>
    </submittedName>
</protein>
<dbReference type="AlphaFoldDB" id="R0GNS0"/>
<name>R0GNS0_9BRAS</name>
<dbReference type="EMBL" id="KB870811">
    <property type="protein sequence ID" value="EOA18494.1"/>
    <property type="molecule type" value="Genomic_DNA"/>
</dbReference>
<evidence type="ECO:0000313" key="1">
    <source>
        <dbReference type="EMBL" id="EOA18494.1"/>
    </source>
</evidence>
<proteinExistence type="predicted"/>
<reference evidence="2" key="1">
    <citation type="journal article" date="2013" name="Nat. Genet.">
        <title>The Capsella rubella genome and the genomic consequences of rapid mating system evolution.</title>
        <authorList>
            <person name="Slotte T."/>
            <person name="Hazzouri K.M."/>
            <person name="Agren J.A."/>
            <person name="Koenig D."/>
            <person name="Maumus F."/>
            <person name="Guo Y.L."/>
            <person name="Steige K."/>
            <person name="Platts A.E."/>
            <person name="Escobar J.S."/>
            <person name="Newman L.K."/>
            <person name="Wang W."/>
            <person name="Mandakova T."/>
            <person name="Vello E."/>
            <person name="Smith L.M."/>
            <person name="Henz S.R."/>
            <person name="Steffen J."/>
            <person name="Takuno S."/>
            <person name="Brandvain Y."/>
            <person name="Coop G."/>
            <person name="Andolfatto P."/>
            <person name="Hu T.T."/>
            <person name="Blanchette M."/>
            <person name="Clark R.M."/>
            <person name="Quesneville H."/>
            <person name="Nordborg M."/>
            <person name="Gaut B.S."/>
            <person name="Lysak M.A."/>
            <person name="Jenkins J."/>
            <person name="Grimwood J."/>
            <person name="Chapman J."/>
            <person name="Prochnik S."/>
            <person name="Shu S."/>
            <person name="Rokhsar D."/>
            <person name="Schmutz J."/>
            <person name="Weigel D."/>
            <person name="Wright S.I."/>
        </authorList>
    </citation>
    <scope>NUCLEOTIDE SEQUENCE [LARGE SCALE GENOMIC DNA]</scope>
    <source>
        <strain evidence="2">cv. Monte Gargano</strain>
    </source>
</reference>
<keyword evidence="2" id="KW-1185">Reference proteome</keyword>